<name>A0A437CJ87_ORYJA</name>
<dbReference type="AlphaFoldDB" id="A0A437CJ87"/>
<dbReference type="SUPFAM" id="SSF47266">
    <property type="entry name" value="4-helical cytokines"/>
    <property type="match status" value="1"/>
</dbReference>
<evidence type="ECO:0000313" key="2">
    <source>
        <dbReference type="Proteomes" id="UP000283210"/>
    </source>
</evidence>
<dbReference type="GO" id="GO:0005737">
    <property type="term" value="C:cytoplasm"/>
    <property type="evidence" value="ECO:0007669"/>
    <property type="project" value="TreeGrafter"/>
</dbReference>
<protein>
    <recommendedName>
        <fullName evidence="3">Interleukin 11a</fullName>
    </recommendedName>
</protein>
<organism evidence="1 2">
    <name type="scientific">Oryzias javanicus</name>
    <name type="common">Javanese ricefish</name>
    <name type="synonym">Aplocheilus javanicus</name>
    <dbReference type="NCBI Taxonomy" id="123683"/>
    <lineage>
        <taxon>Eukaryota</taxon>
        <taxon>Metazoa</taxon>
        <taxon>Chordata</taxon>
        <taxon>Craniata</taxon>
        <taxon>Vertebrata</taxon>
        <taxon>Euteleostomi</taxon>
        <taxon>Actinopterygii</taxon>
        <taxon>Neopterygii</taxon>
        <taxon>Teleostei</taxon>
        <taxon>Neoteleostei</taxon>
        <taxon>Acanthomorphata</taxon>
        <taxon>Ovalentaria</taxon>
        <taxon>Atherinomorphae</taxon>
        <taxon>Beloniformes</taxon>
        <taxon>Adrianichthyidae</taxon>
        <taxon>Oryziinae</taxon>
        <taxon>Oryzias</taxon>
    </lineage>
</organism>
<dbReference type="Proteomes" id="UP000283210">
    <property type="component" value="Chromosome 16"/>
</dbReference>
<evidence type="ECO:0008006" key="3">
    <source>
        <dbReference type="Google" id="ProtNLM"/>
    </source>
</evidence>
<dbReference type="PRINTS" id="PR01944">
    <property type="entry name" value="INTLKN11FISH"/>
</dbReference>
<sequence>MNICSEQHFQRPLLAWNTTFLLPSISHSFLYPEEGQKRQKNKKEVVLLDSSSSLLFSLLLAQLPVFASASPVPPRRASDLDKLTNHTTNLKKLAQKLLKKHEFDSDVESHRFRSLPEMSNRLATDLHNLELKPTLSQLHADLKLYKDHFDWLSNVSKKHHHPAVPKLEKMITEMKSVITMLHHQMQRVEAPVLTPATPSLPSHLPYHFEVLQSTHELLQHFNLFCDWAIRAFIGLKPKASAVQ</sequence>
<dbReference type="InterPro" id="IPR020427">
    <property type="entry name" value="IL-11A_fish"/>
</dbReference>
<evidence type="ECO:0000313" key="1">
    <source>
        <dbReference type="EMBL" id="RVE62770.1"/>
    </source>
</evidence>
<dbReference type="InterPro" id="IPR020438">
    <property type="entry name" value="IL-11"/>
</dbReference>
<dbReference type="EMBL" id="CM012452">
    <property type="protein sequence ID" value="RVE62770.1"/>
    <property type="molecule type" value="Genomic_DNA"/>
</dbReference>
<dbReference type="GO" id="GO:0008083">
    <property type="term" value="F:growth factor activity"/>
    <property type="evidence" value="ECO:0007669"/>
    <property type="project" value="TreeGrafter"/>
</dbReference>
<dbReference type="GO" id="GO:0008284">
    <property type="term" value="P:positive regulation of cell population proliferation"/>
    <property type="evidence" value="ECO:0007669"/>
    <property type="project" value="TreeGrafter"/>
</dbReference>
<dbReference type="PRINTS" id="PR01945">
    <property type="entry name" value="IL11AFISH"/>
</dbReference>
<reference evidence="1 2" key="2">
    <citation type="submission" date="2019-01" db="EMBL/GenBank/DDBJ databases">
        <title>A chromosome length genome reference of the Java medaka (oryzias javanicus).</title>
        <authorList>
            <person name="Herpin A."/>
            <person name="Takehana Y."/>
            <person name="Naruse K."/>
            <person name="Ansai S."/>
            <person name="Kawaguchi M."/>
        </authorList>
    </citation>
    <scope>NUCLEOTIDE SEQUENCE [LARGE SCALE GENOMIC DNA]</scope>
    <source>
        <strain evidence="1">RS831</strain>
        <tissue evidence="1">Whole body</tissue>
    </source>
</reference>
<dbReference type="PANTHER" id="PTHR16922">
    <property type="entry name" value="INTERLEUKIN 11"/>
    <property type="match status" value="1"/>
</dbReference>
<dbReference type="GO" id="GO:0043410">
    <property type="term" value="P:positive regulation of MAPK cascade"/>
    <property type="evidence" value="ECO:0007669"/>
    <property type="project" value="TreeGrafter"/>
</dbReference>
<reference evidence="1 2" key="1">
    <citation type="submission" date="2018-11" db="EMBL/GenBank/DDBJ databases">
        <authorList>
            <person name="Lopez-Roques C."/>
            <person name="Donnadieu C."/>
            <person name="Bouchez O."/>
            <person name="Klopp C."/>
            <person name="Cabau C."/>
            <person name="Zahm M."/>
        </authorList>
    </citation>
    <scope>NUCLEOTIDE SEQUENCE [LARGE SCALE GENOMIC DNA]</scope>
    <source>
        <strain evidence="1">RS831</strain>
        <tissue evidence="1">Whole body</tissue>
    </source>
</reference>
<dbReference type="PANTHER" id="PTHR16922:SF0">
    <property type="entry name" value="INTERLEUKIN-11"/>
    <property type="match status" value="1"/>
</dbReference>
<keyword evidence="2" id="KW-1185">Reference proteome</keyword>
<dbReference type="OrthoDB" id="9445483at2759"/>
<accession>A0A437CJ87</accession>
<dbReference type="Gene3D" id="1.20.1250.10">
    <property type="match status" value="1"/>
</dbReference>
<dbReference type="GO" id="GO:0005125">
    <property type="term" value="F:cytokine activity"/>
    <property type="evidence" value="ECO:0007669"/>
    <property type="project" value="TreeGrafter"/>
</dbReference>
<proteinExistence type="predicted"/>
<gene>
    <name evidence="1" type="ORF">OJAV_G00160890</name>
</gene>
<dbReference type="InterPro" id="IPR009079">
    <property type="entry name" value="4_helix_cytokine-like_core"/>
</dbReference>
<dbReference type="Pfam" id="PF07400">
    <property type="entry name" value="IL11"/>
    <property type="match status" value="1"/>
</dbReference>
<dbReference type="InterPro" id="IPR022356">
    <property type="entry name" value="IL-11_fish"/>
</dbReference>